<evidence type="ECO:0000256" key="1">
    <source>
        <dbReference type="ARBA" id="ARBA00004496"/>
    </source>
</evidence>
<organism evidence="6 7">
    <name type="scientific">Cotesia congregata</name>
    <name type="common">Parasitoid wasp</name>
    <name type="synonym">Apanteles congregatus</name>
    <dbReference type="NCBI Taxonomy" id="51543"/>
    <lineage>
        <taxon>Eukaryota</taxon>
        <taxon>Metazoa</taxon>
        <taxon>Ecdysozoa</taxon>
        <taxon>Arthropoda</taxon>
        <taxon>Hexapoda</taxon>
        <taxon>Insecta</taxon>
        <taxon>Pterygota</taxon>
        <taxon>Neoptera</taxon>
        <taxon>Endopterygota</taxon>
        <taxon>Hymenoptera</taxon>
        <taxon>Apocrita</taxon>
        <taxon>Ichneumonoidea</taxon>
        <taxon>Braconidae</taxon>
        <taxon>Microgastrinae</taxon>
        <taxon>Cotesia</taxon>
    </lineage>
</organism>
<feature type="compositionally biased region" description="Basic and acidic residues" evidence="5">
    <location>
        <begin position="429"/>
        <end position="442"/>
    </location>
</feature>
<feature type="compositionally biased region" description="Low complexity" evidence="5">
    <location>
        <begin position="401"/>
        <end position="414"/>
    </location>
</feature>
<dbReference type="GO" id="GO:0030018">
    <property type="term" value="C:Z disc"/>
    <property type="evidence" value="ECO:0007669"/>
    <property type="project" value="TreeGrafter"/>
</dbReference>
<proteinExistence type="inferred from homology"/>
<dbReference type="PANTHER" id="PTHR24217">
    <property type="entry name" value="PUTATIVE-RELATED"/>
    <property type="match status" value="1"/>
</dbReference>
<sequence>MLLLIINNYYCYCYAFNKFFLLQKLNRPVSKYNSGSSIVYNYAISTNLKNVENKRLIFQTSSKTNTNNSNSNIHIQRSLSADNVIKTRGFKPSDRHDPIKRNFLENLTSKILHFDMDSGQKTIPINLQKLLTPAMDSIDLQTRHKKMYASSCFYGPTHPTVEDQVELARRISYSLSDVKNMKSKGQSMYVNRKKRSVKWIHDGNGDEGEEEPQSLVHKDKVPLKCVMNPNGKVLDLTGIQALGEDPNIGTSPINAEKLFDIVRDLNNQKGRGAEIFAKRRKRSEKWVVDKDHSSTPSTPNYNKVPSYPTNLDYGTNENSNFTNSPLPTPAFQKNDTNLKPLFNPFAMDFSIDNTLPSKHESRRKHSEFPNNSRKHAEPEVRKIYLREVAVGTDSDLTNGKNNNNHTHNNNNTNHHNYHHHHHQNNHNNGYEKYRLPESDRYQSHQRRKPQQNDYRDSRNDRHGDYTRQHVNQRQQKHQKHQQLQQEPEFEDENDYTPVPVKQLIQEFEKTCRPVFQYKQTIPKVAIVQQHPPLDDISRFFDAPNTRMSNNNSNSNSKKINNHMNGVSLNGNQVPINGMQMNGGQVTNGHQMANGNLNGNGYQRYPKIGYQSMGGNGLRYEYDSTDDEIGDSFGESSESMDNLNIEDYDGGGIGNGSSRYSNGTRMSDTISNRMSGMSNRMSGMSNSRMSSSDCDYRRQLFDAATDQLFEAPAGFRNEDMESINKFIDSEAEIPIQIKSLILKGITSQEDIMEQIKQLRRTPVLENLVPGPPIDSKTLLLCFLADNCTKLYESTYSGPKIASVQTLANYNTAPRGWDQSQSFYRPVTFDKPAEPITYSDF</sequence>
<evidence type="ECO:0000256" key="3">
    <source>
        <dbReference type="ARBA" id="ARBA00022553"/>
    </source>
</evidence>
<evidence type="ECO:0000256" key="5">
    <source>
        <dbReference type="SAM" id="MobiDB-lite"/>
    </source>
</evidence>
<evidence type="ECO:0000313" key="7">
    <source>
        <dbReference type="Proteomes" id="UP000786811"/>
    </source>
</evidence>
<dbReference type="GO" id="GO:0003779">
    <property type="term" value="F:actin binding"/>
    <property type="evidence" value="ECO:0007669"/>
    <property type="project" value="TreeGrafter"/>
</dbReference>
<comment type="caution">
    <text evidence="6">The sequence shown here is derived from an EMBL/GenBank/DDBJ whole genome shotgun (WGS) entry which is preliminary data.</text>
</comment>
<evidence type="ECO:0000256" key="2">
    <source>
        <dbReference type="ARBA" id="ARBA00022490"/>
    </source>
</evidence>
<dbReference type="Proteomes" id="UP000786811">
    <property type="component" value="Unassembled WGS sequence"/>
</dbReference>
<dbReference type="GO" id="GO:0005634">
    <property type="term" value="C:nucleus"/>
    <property type="evidence" value="ECO:0007669"/>
    <property type="project" value="TreeGrafter"/>
</dbReference>
<feature type="region of interest" description="Disordered" evidence="5">
    <location>
        <begin position="356"/>
        <end position="380"/>
    </location>
</feature>
<dbReference type="GO" id="GO:0032233">
    <property type="term" value="P:positive regulation of actin filament bundle assembly"/>
    <property type="evidence" value="ECO:0007669"/>
    <property type="project" value="TreeGrafter"/>
</dbReference>
<dbReference type="InterPro" id="IPR051976">
    <property type="entry name" value="Synaptopodin_domain"/>
</dbReference>
<dbReference type="AlphaFoldDB" id="A0A8J2EAL3"/>
<comment type="similarity">
    <text evidence="4">Belongs to the synaptopodin family.</text>
</comment>
<keyword evidence="7" id="KW-1185">Reference proteome</keyword>
<name>A0A8J2EAL3_COTCN</name>
<dbReference type="EMBL" id="CAJNRD030001114">
    <property type="protein sequence ID" value="CAG5073793.1"/>
    <property type="molecule type" value="Genomic_DNA"/>
</dbReference>
<keyword evidence="2" id="KW-0963">Cytoplasm</keyword>
<feature type="compositionally biased region" description="Basic and acidic residues" evidence="5">
    <location>
        <begin position="453"/>
        <end position="467"/>
    </location>
</feature>
<evidence type="ECO:0000313" key="6">
    <source>
        <dbReference type="EMBL" id="CAG5073793.1"/>
    </source>
</evidence>
<gene>
    <name evidence="6" type="ORF">HICCMSTLAB_LOCUS607</name>
</gene>
<dbReference type="PANTHER" id="PTHR24217:SF0">
    <property type="entry name" value="PDZ DOMAIN-CONTAINING PROTEIN"/>
    <property type="match status" value="1"/>
</dbReference>
<keyword evidence="3" id="KW-0597">Phosphoprotein</keyword>
<evidence type="ECO:0000256" key="4">
    <source>
        <dbReference type="ARBA" id="ARBA00038161"/>
    </source>
</evidence>
<feature type="region of interest" description="Disordered" evidence="5">
    <location>
        <begin position="392"/>
        <end position="496"/>
    </location>
</feature>
<comment type="subcellular location">
    <subcellularLocation>
        <location evidence="1">Cytoplasm</location>
    </subcellularLocation>
</comment>
<dbReference type="GO" id="GO:0015629">
    <property type="term" value="C:actin cytoskeleton"/>
    <property type="evidence" value="ECO:0007669"/>
    <property type="project" value="TreeGrafter"/>
</dbReference>
<feature type="compositionally biased region" description="Basic residues" evidence="5">
    <location>
        <begin position="415"/>
        <end position="424"/>
    </location>
</feature>
<accession>A0A8J2EAL3</accession>
<dbReference type="OrthoDB" id="300641at2759"/>
<protein>
    <submittedName>
        <fullName evidence="6">Uncharacterized protein</fullName>
    </submittedName>
</protein>
<reference evidence="6" key="1">
    <citation type="submission" date="2021-04" db="EMBL/GenBank/DDBJ databases">
        <authorList>
            <person name="Chebbi M.A.C M."/>
        </authorList>
    </citation>
    <scope>NUCLEOTIDE SEQUENCE</scope>
</reference>